<dbReference type="SUPFAM" id="SSF46565">
    <property type="entry name" value="Chaperone J-domain"/>
    <property type="match status" value="1"/>
</dbReference>
<dbReference type="InParanoid" id="A0A0D0DYD5"/>
<dbReference type="EMBL" id="KN824827">
    <property type="protein sequence ID" value="KIL00764.1"/>
    <property type="molecule type" value="Genomic_DNA"/>
</dbReference>
<dbReference type="PANTHER" id="PTHR44240:SF10">
    <property type="entry name" value="J DOMAIN-CONTAINING PROTEIN"/>
    <property type="match status" value="1"/>
</dbReference>
<dbReference type="InterPro" id="IPR018253">
    <property type="entry name" value="DnaJ_domain_CS"/>
</dbReference>
<organism evidence="3 4">
    <name type="scientific">Paxillus rubicundulus Ve08.2h10</name>
    <dbReference type="NCBI Taxonomy" id="930991"/>
    <lineage>
        <taxon>Eukaryota</taxon>
        <taxon>Fungi</taxon>
        <taxon>Dikarya</taxon>
        <taxon>Basidiomycota</taxon>
        <taxon>Agaricomycotina</taxon>
        <taxon>Agaricomycetes</taxon>
        <taxon>Agaricomycetidae</taxon>
        <taxon>Boletales</taxon>
        <taxon>Paxilineae</taxon>
        <taxon>Paxillaceae</taxon>
        <taxon>Paxillus</taxon>
    </lineage>
</organism>
<keyword evidence="4" id="KW-1185">Reference proteome</keyword>
<dbReference type="CDD" id="cd06257">
    <property type="entry name" value="DnaJ"/>
    <property type="match status" value="1"/>
</dbReference>
<gene>
    <name evidence="3" type="ORF">PAXRUDRAFT_821345</name>
</gene>
<dbReference type="Pfam" id="PF00226">
    <property type="entry name" value="DnaJ"/>
    <property type="match status" value="1"/>
</dbReference>
<dbReference type="STRING" id="930991.A0A0D0DYD5"/>
<reference evidence="3 4" key="1">
    <citation type="submission" date="2014-04" db="EMBL/GenBank/DDBJ databases">
        <authorList>
            <consortium name="DOE Joint Genome Institute"/>
            <person name="Kuo A."/>
            <person name="Kohler A."/>
            <person name="Jargeat P."/>
            <person name="Nagy L.G."/>
            <person name="Floudas D."/>
            <person name="Copeland A."/>
            <person name="Barry K.W."/>
            <person name="Cichocki N."/>
            <person name="Veneault-Fourrey C."/>
            <person name="LaButti K."/>
            <person name="Lindquist E.A."/>
            <person name="Lipzen A."/>
            <person name="Lundell T."/>
            <person name="Morin E."/>
            <person name="Murat C."/>
            <person name="Sun H."/>
            <person name="Tunlid A."/>
            <person name="Henrissat B."/>
            <person name="Grigoriev I.V."/>
            <person name="Hibbett D.S."/>
            <person name="Martin F."/>
            <person name="Nordberg H.P."/>
            <person name="Cantor M.N."/>
            <person name="Hua S.X."/>
        </authorList>
    </citation>
    <scope>NUCLEOTIDE SEQUENCE [LARGE SCALE GENOMIC DNA]</scope>
    <source>
        <strain evidence="3 4">Ve08.2h10</strain>
    </source>
</reference>
<evidence type="ECO:0000313" key="4">
    <source>
        <dbReference type="Proteomes" id="UP000054538"/>
    </source>
</evidence>
<dbReference type="OrthoDB" id="442087at2759"/>
<dbReference type="Proteomes" id="UP000054538">
    <property type="component" value="Unassembled WGS sequence"/>
</dbReference>
<dbReference type="PROSITE" id="PS00636">
    <property type="entry name" value="DNAJ_1"/>
    <property type="match status" value="1"/>
</dbReference>
<proteinExistence type="predicted"/>
<dbReference type="AlphaFoldDB" id="A0A0D0DYD5"/>
<protein>
    <recommendedName>
        <fullName evidence="2">J domain-containing protein</fullName>
    </recommendedName>
</protein>
<feature type="domain" description="J" evidence="2">
    <location>
        <begin position="6"/>
        <end position="77"/>
    </location>
</feature>
<dbReference type="PROSITE" id="PS50076">
    <property type="entry name" value="DNAJ_2"/>
    <property type="match status" value="1"/>
</dbReference>
<dbReference type="InterPro" id="IPR052276">
    <property type="entry name" value="Diphthamide-biosynth_chaperone"/>
</dbReference>
<accession>A0A0D0DYD5</accession>
<dbReference type="SMART" id="SM00271">
    <property type="entry name" value="DnaJ"/>
    <property type="match status" value="1"/>
</dbReference>
<feature type="compositionally biased region" description="Basic and acidic residues" evidence="1">
    <location>
        <begin position="87"/>
        <end position="110"/>
    </location>
</feature>
<name>A0A0D0DYD5_9AGAM</name>
<dbReference type="InterPro" id="IPR036869">
    <property type="entry name" value="J_dom_sf"/>
</dbReference>
<evidence type="ECO:0000259" key="2">
    <source>
        <dbReference type="PROSITE" id="PS50076"/>
    </source>
</evidence>
<dbReference type="PANTHER" id="PTHR44240">
    <property type="entry name" value="DNAJ DOMAIN (PROKARYOTIC HEAT SHOCK PROTEIN)-RELATED"/>
    <property type="match status" value="1"/>
</dbReference>
<sequence>MALGLTLYDVLGIPKDATTDGVRKAYKTKALETHPDKLEPTASARERRAAEGKFRNVCDAFQVLSDPTKRKAYDDRIQRAQSNQKAWDQERERRNKEREEWARQSKERSEARMRARAEFYQNIRKIKEQKEMHAKLVDQFYQELRDRNPEWEIRRQEVLQRKEMREKGQIPKRHTSR</sequence>
<reference evidence="4" key="2">
    <citation type="submission" date="2015-01" db="EMBL/GenBank/DDBJ databases">
        <title>Evolutionary Origins and Diversification of the Mycorrhizal Mutualists.</title>
        <authorList>
            <consortium name="DOE Joint Genome Institute"/>
            <consortium name="Mycorrhizal Genomics Consortium"/>
            <person name="Kohler A."/>
            <person name="Kuo A."/>
            <person name="Nagy L.G."/>
            <person name="Floudas D."/>
            <person name="Copeland A."/>
            <person name="Barry K.W."/>
            <person name="Cichocki N."/>
            <person name="Veneault-Fourrey C."/>
            <person name="LaButti K."/>
            <person name="Lindquist E.A."/>
            <person name="Lipzen A."/>
            <person name="Lundell T."/>
            <person name="Morin E."/>
            <person name="Murat C."/>
            <person name="Riley R."/>
            <person name="Ohm R."/>
            <person name="Sun H."/>
            <person name="Tunlid A."/>
            <person name="Henrissat B."/>
            <person name="Grigoriev I.V."/>
            <person name="Hibbett D.S."/>
            <person name="Martin F."/>
        </authorList>
    </citation>
    <scope>NUCLEOTIDE SEQUENCE [LARGE SCALE GENOMIC DNA]</scope>
    <source>
        <strain evidence="4">Ve08.2h10</strain>
    </source>
</reference>
<evidence type="ECO:0000313" key="3">
    <source>
        <dbReference type="EMBL" id="KIL00764.1"/>
    </source>
</evidence>
<dbReference type="PRINTS" id="PR00625">
    <property type="entry name" value="JDOMAIN"/>
</dbReference>
<evidence type="ECO:0000256" key="1">
    <source>
        <dbReference type="SAM" id="MobiDB-lite"/>
    </source>
</evidence>
<dbReference type="HOGENOM" id="CLU_096865_0_0_1"/>
<dbReference type="Gene3D" id="1.10.287.110">
    <property type="entry name" value="DnaJ domain"/>
    <property type="match status" value="1"/>
</dbReference>
<feature type="region of interest" description="Disordered" evidence="1">
    <location>
        <begin position="72"/>
        <end position="110"/>
    </location>
</feature>
<dbReference type="InterPro" id="IPR001623">
    <property type="entry name" value="DnaJ_domain"/>
</dbReference>